<dbReference type="RefSeq" id="WP_344266993.1">
    <property type="nucleotide sequence ID" value="NZ_BAAAMR010000023.1"/>
</dbReference>
<evidence type="ECO:0000256" key="12">
    <source>
        <dbReference type="HAMAP-Rule" id="MF_01522"/>
    </source>
</evidence>
<comment type="caution">
    <text evidence="15">The sequence shown here is derived from an EMBL/GenBank/DDBJ whole genome shotgun (WGS) entry which is preliminary data.</text>
</comment>
<comment type="subcellular location">
    <subcellularLocation>
        <location evidence="12">Cell membrane</location>
        <topology evidence="12">Multi-pass membrane protein</topology>
    </subcellularLocation>
    <subcellularLocation>
        <location evidence="1">Membrane</location>
        <topology evidence="1">Multi-pass membrane protein</topology>
    </subcellularLocation>
</comment>
<keyword evidence="4 12" id="KW-1003">Cell membrane</keyword>
<feature type="transmembrane region" description="Helical" evidence="12">
    <location>
        <begin position="371"/>
        <end position="394"/>
    </location>
</feature>
<sequence>MTDQGGPAAGRRPRAALTLAALGVVYGDIGTSPLYSLQTVFSIDHGEVRPTSGDVYGVISLVFWTITLIVSVKYVTFILRADNDGEGGVMALAALVRRVLGDVRGRAAVAMALGVFGASLFYGDSVITPAISVMSAVEGLKVSTPGLSHVVVPVAATILAALFVVQRWGTHRVGSLFGPVMLVWFAALAAAGLAEVLQRPGVVRALSPTYAGAFLVDRPFTAFVALGAVVLVITGAEALYADMGHFGKGPIRRAWFAVVFPALTLNYLGQGALILDDPHNTESPFFLLFPHWARLPMVVLATAATVIASQAVISGAFSVSRQAVRLGFLPYLRIRHTSPREAGQVYLPAVNWILFVGVLILMLGFRSSGRLATAYGLAVTGTFLITTALSLVVARVAWRWAAWKLVLAGVVLGGAEAAYFSANLTKVTHGGWLPLLIGVAVFTIMKTWERGREIVTDRRTAKEGPLPEFIEKLHHDGVQRVPGTAVFPHPTKMTTPLALRANYEHNHVVHEHVVIVSMISENAPYVPADEQLAIDDLGYRDDGILHVTVRHGFQDRQDLPAALRRAARLPDAELRFDPDRASYFLSRVTLRSTHPDGMPRWRKRLFLALARNAANPAEYFGLPAARTVVMGSQVDI</sequence>
<comment type="catalytic activity">
    <reaction evidence="12">
        <text>K(+)(in) + H(+)(in) = K(+)(out) + H(+)(out)</text>
        <dbReference type="Rhea" id="RHEA:28490"/>
        <dbReference type="ChEBI" id="CHEBI:15378"/>
        <dbReference type="ChEBI" id="CHEBI:29103"/>
    </reaction>
</comment>
<feature type="transmembrane region" description="Helical" evidence="12">
    <location>
        <begin position="55"/>
        <end position="75"/>
    </location>
</feature>
<feature type="transmembrane region" description="Helical" evidence="12">
    <location>
        <begin position="177"/>
        <end position="197"/>
    </location>
</feature>
<protein>
    <recommendedName>
        <fullName evidence="12">Probable potassium transport system protein Kup</fullName>
    </recommendedName>
</protein>
<gene>
    <name evidence="12" type="primary">kup</name>
    <name evidence="15" type="ORF">GCM10009727_31040</name>
</gene>
<keyword evidence="7 12" id="KW-0769">Symport</keyword>
<evidence type="ECO:0000256" key="8">
    <source>
        <dbReference type="ARBA" id="ARBA00022958"/>
    </source>
</evidence>
<evidence type="ECO:0000256" key="7">
    <source>
        <dbReference type="ARBA" id="ARBA00022847"/>
    </source>
</evidence>
<feature type="transmembrane region" description="Helical" evidence="12">
    <location>
        <begin position="432"/>
        <end position="449"/>
    </location>
</feature>
<comment type="function">
    <text evidence="12">Transport of potassium into the cell. Likely operates as a K(+):H(+) symporter.</text>
</comment>
<proteinExistence type="inferred from homology"/>
<feature type="transmembrane region" description="Helical" evidence="12">
    <location>
        <begin position="220"/>
        <end position="241"/>
    </location>
</feature>
<evidence type="ECO:0000256" key="6">
    <source>
        <dbReference type="ARBA" id="ARBA00022692"/>
    </source>
</evidence>
<dbReference type="InterPro" id="IPR003855">
    <property type="entry name" value="K+_transporter"/>
</dbReference>
<feature type="transmembrane region" description="Helical" evidence="12">
    <location>
        <begin position="107"/>
        <end position="127"/>
    </location>
</feature>
<dbReference type="PANTHER" id="PTHR30540">
    <property type="entry name" value="OSMOTIC STRESS POTASSIUM TRANSPORTER"/>
    <property type="match status" value="1"/>
</dbReference>
<dbReference type="Pfam" id="PF02705">
    <property type="entry name" value="K_trans"/>
    <property type="match status" value="1"/>
</dbReference>
<dbReference type="InterPro" id="IPR053952">
    <property type="entry name" value="K_trans_C"/>
</dbReference>
<keyword evidence="10 12" id="KW-0406">Ion transport</keyword>
<keyword evidence="11 12" id="KW-0472">Membrane</keyword>
<name>A0ABN2Z3V3_9ACTN</name>
<keyword evidence="5 12" id="KW-0633">Potassium transport</keyword>
<feature type="transmembrane region" description="Helical" evidence="12">
    <location>
        <begin position="147"/>
        <end position="165"/>
    </location>
</feature>
<keyword evidence="9 12" id="KW-1133">Transmembrane helix</keyword>
<dbReference type="Proteomes" id="UP001501020">
    <property type="component" value="Unassembled WGS sequence"/>
</dbReference>
<keyword evidence="3 12" id="KW-0813">Transport</keyword>
<evidence type="ECO:0000256" key="1">
    <source>
        <dbReference type="ARBA" id="ARBA00004141"/>
    </source>
</evidence>
<dbReference type="EMBL" id="BAAAMR010000023">
    <property type="protein sequence ID" value="GAA2136341.1"/>
    <property type="molecule type" value="Genomic_DNA"/>
</dbReference>
<feature type="domain" description="K+ potassium transporter C-terminal" evidence="14">
    <location>
        <begin position="482"/>
        <end position="636"/>
    </location>
</feature>
<comment type="similarity">
    <text evidence="2 12">Belongs to the HAK/KUP transporter (TC 2.A.72) family.</text>
</comment>
<keyword evidence="6 12" id="KW-0812">Transmembrane</keyword>
<reference evidence="15 16" key="1">
    <citation type="journal article" date="2019" name="Int. J. Syst. Evol. Microbiol.">
        <title>The Global Catalogue of Microorganisms (GCM) 10K type strain sequencing project: providing services to taxonomists for standard genome sequencing and annotation.</title>
        <authorList>
            <consortium name="The Broad Institute Genomics Platform"/>
            <consortium name="The Broad Institute Genome Sequencing Center for Infectious Disease"/>
            <person name="Wu L."/>
            <person name="Ma J."/>
        </authorList>
    </citation>
    <scope>NUCLEOTIDE SEQUENCE [LARGE SCALE GENOMIC DNA]</scope>
    <source>
        <strain evidence="15 16">JCM 13850</strain>
    </source>
</reference>
<keyword evidence="16" id="KW-1185">Reference proteome</keyword>
<accession>A0ABN2Z3V3</accession>
<evidence type="ECO:0000313" key="15">
    <source>
        <dbReference type="EMBL" id="GAA2136341.1"/>
    </source>
</evidence>
<feature type="transmembrane region" description="Helical" evidence="12">
    <location>
        <begin position="253"/>
        <end position="275"/>
    </location>
</feature>
<evidence type="ECO:0000256" key="10">
    <source>
        <dbReference type="ARBA" id="ARBA00023065"/>
    </source>
</evidence>
<feature type="transmembrane region" description="Helical" evidence="12">
    <location>
        <begin position="295"/>
        <end position="324"/>
    </location>
</feature>
<evidence type="ECO:0000256" key="3">
    <source>
        <dbReference type="ARBA" id="ARBA00022448"/>
    </source>
</evidence>
<evidence type="ECO:0000259" key="13">
    <source>
        <dbReference type="Pfam" id="PF02705"/>
    </source>
</evidence>
<dbReference type="HAMAP" id="MF_01522">
    <property type="entry name" value="Kup"/>
    <property type="match status" value="1"/>
</dbReference>
<evidence type="ECO:0000259" key="14">
    <source>
        <dbReference type="Pfam" id="PF22776"/>
    </source>
</evidence>
<evidence type="ECO:0000256" key="11">
    <source>
        <dbReference type="ARBA" id="ARBA00023136"/>
    </source>
</evidence>
<dbReference type="PANTHER" id="PTHR30540:SF79">
    <property type="entry name" value="LOW AFFINITY POTASSIUM TRANSPORT SYSTEM PROTEIN KUP"/>
    <property type="match status" value="1"/>
</dbReference>
<feature type="domain" description="K+ potassium transporter integral membrane" evidence="13">
    <location>
        <begin position="17"/>
        <end position="471"/>
    </location>
</feature>
<evidence type="ECO:0000256" key="2">
    <source>
        <dbReference type="ARBA" id="ARBA00007019"/>
    </source>
</evidence>
<keyword evidence="8 12" id="KW-0630">Potassium</keyword>
<evidence type="ECO:0000256" key="5">
    <source>
        <dbReference type="ARBA" id="ARBA00022538"/>
    </source>
</evidence>
<feature type="transmembrane region" description="Helical" evidence="12">
    <location>
        <begin position="401"/>
        <end position="420"/>
    </location>
</feature>
<evidence type="ECO:0000313" key="16">
    <source>
        <dbReference type="Proteomes" id="UP001501020"/>
    </source>
</evidence>
<dbReference type="InterPro" id="IPR053951">
    <property type="entry name" value="K_trans_N"/>
</dbReference>
<evidence type="ECO:0000256" key="4">
    <source>
        <dbReference type="ARBA" id="ARBA00022475"/>
    </source>
</evidence>
<feature type="transmembrane region" description="Helical" evidence="12">
    <location>
        <begin position="345"/>
        <end position="365"/>
    </location>
</feature>
<evidence type="ECO:0000256" key="9">
    <source>
        <dbReference type="ARBA" id="ARBA00022989"/>
    </source>
</evidence>
<organism evidence="15 16">
    <name type="scientific">Actinomadura napierensis</name>
    <dbReference type="NCBI Taxonomy" id="267854"/>
    <lineage>
        <taxon>Bacteria</taxon>
        <taxon>Bacillati</taxon>
        <taxon>Actinomycetota</taxon>
        <taxon>Actinomycetes</taxon>
        <taxon>Streptosporangiales</taxon>
        <taxon>Thermomonosporaceae</taxon>
        <taxon>Actinomadura</taxon>
    </lineage>
</organism>
<dbReference type="InterPro" id="IPR023051">
    <property type="entry name" value="Kup"/>
</dbReference>
<dbReference type="Pfam" id="PF22776">
    <property type="entry name" value="K_trans_C"/>
    <property type="match status" value="1"/>
</dbReference>